<evidence type="ECO:0000313" key="2">
    <source>
        <dbReference type="EMBL" id="RIV75624.1"/>
    </source>
</evidence>
<accession>A0A418NEG7</accession>
<feature type="region of interest" description="Disordered" evidence="1">
    <location>
        <begin position="116"/>
        <end position="143"/>
    </location>
</feature>
<name>A0A418NEG7_9SPHN</name>
<dbReference type="AlphaFoldDB" id="A0A418NEG7"/>
<dbReference type="RefSeq" id="WP_119514550.1">
    <property type="nucleotide sequence ID" value="NZ_QXFK01000019.1"/>
</dbReference>
<comment type="caution">
    <text evidence="2">The sequence shown here is derived from an EMBL/GenBank/DDBJ whole genome shotgun (WGS) entry which is preliminary data.</text>
</comment>
<dbReference type="EMBL" id="QXFK01000019">
    <property type="protein sequence ID" value="RIV75624.1"/>
    <property type="molecule type" value="Genomic_DNA"/>
</dbReference>
<keyword evidence="3" id="KW-1185">Reference proteome</keyword>
<evidence type="ECO:0000256" key="1">
    <source>
        <dbReference type="SAM" id="MobiDB-lite"/>
    </source>
</evidence>
<evidence type="ECO:0000313" key="3">
    <source>
        <dbReference type="Proteomes" id="UP000285092"/>
    </source>
</evidence>
<proteinExistence type="predicted"/>
<dbReference type="Proteomes" id="UP000285092">
    <property type="component" value="Unassembled WGS sequence"/>
</dbReference>
<organism evidence="2 3">
    <name type="scientific">Pelagerythrobacter aerophilus</name>
    <dbReference type="NCBI Taxonomy" id="2306995"/>
    <lineage>
        <taxon>Bacteria</taxon>
        <taxon>Pseudomonadati</taxon>
        <taxon>Pseudomonadota</taxon>
        <taxon>Alphaproteobacteria</taxon>
        <taxon>Sphingomonadales</taxon>
        <taxon>Erythrobacteraceae</taxon>
        <taxon>Pelagerythrobacter</taxon>
    </lineage>
</organism>
<reference evidence="2 3" key="1">
    <citation type="submission" date="2018-08" db="EMBL/GenBank/DDBJ databases">
        <title>Altererythrobacter sp.Ery1 and Ery12, the genome sequencing of novel strains in genus Alterythrobacter.</title>
        <authorList>
            <person name="Cheng H."/>
            <person name="Wu Y.-H."/>
            <person name="Fang C."/>
            <person name="Xu X.-W."/>
        </authorList>
    </citation>
    <scope>NUCLEOTIDE SEQUENCE [LARGE SCALE GENOMIC DNA]</scope>
    <source>
        <strain evidence="2 3">Ery1</strain>
    </source>
</reference>
<protein>
    <submittedName>
        <fullName evidence="2">Uncharacterized protein</fullName>
    </submittedName>
</protein>
<gene>
    <name evidence="2" type="ORF">D2V04_15130</name>
</gene>
<sequence length="184" mass="19694">MESFAGGQAMGERQRLKKALATYSTNPDDPEAMSTIAELEPRLAAQLHEERLAQQFNDAAARYYGGGNALANIAGSTPPARSGGAPMNALLGVAGTEPAKATPSAFEQAFAPVANPNGQEVQPVQPREAQTAESDFSALGEPRDERDAAFLDMLRLDAKRAFEIDSEMRDRAADKLKLQMDGWG</sequence>